<keyword evidence="2" id="KW-0328">Glycosyltransferase</keyword>
<evidence type="ECO:0000313" key="2">
    <source>
        <dbReference type="EMBL" id="KAA1260990.1"/>
    </source>
</evidence>
<dbReference type="Proteomes" id="UP000322699">
    <property type="component" value="Unassembled WGS sequence"/>
</dbReference>
<evidence type="ECO:0000313" key="3">
    <source>
        <dbReference type="Proteomes" id="UP000322699"/>
    </source>
</evidence>
<organism evidence="2 3">
    <name type="scientific">Rubripirellula obstinata</name>
    <dbReference type="NCBI Taxonomy" id="406547"/>
    <lineage>
        <taxon>Bacteria</taxon>
        <taxon>Pseudomonadati</taxon>
        <taxon>Planctomycetota</taxon>
        <taxon>Planctomycetia</taxon>
        <taxon>Pirellulales</taxon>
        <taxon>Pirellulaceae</taxon>
        <taxon>Rubripirellula</taxon>
    </lineage>
</organism>
<evidence type="ECO:0000259" key="1">
    <source>
        <dbReference type="Pfam" id="PF00535"/>
    </source>
</evidence>
<reference evidence="2 3" key="1">
    <citation type="submission" date="2019-08" db="EMBL/GenBank/DDBJ databases">
        <title>Deep-cultivation of Planctomycetes and their phenomic and genomic characterization uncovers novel biology.</title>
        <authorList>
            <person name="Wiegand S."/>
            <person name="Jogler M."/>
            <person name="Boedeker C."/>
            <person name="Pinto D."/>
            <person name="Vollmers J."/>
            <person name="Rivas-Marin E."/>
            <person name="Kohn T."/>
            <person name="Peeters S.H."/>
            <person name="Heuer A."/>
            <person name="Rast P."/>
            <person name="Oberbeckmann S."/>
            <person name="Bunk B."/>
            <person name="Jeske O."/>
            <person name="Meyerdierks A."/>
            <person name="Storesund J.E."/>
            <person name="Kallscheuer N."/>
            <person name="Luecker S."/>
            <person name="Lage O.M."/>
            <person name="Pohl T."/>
            <person name="Merkel B.J."/>
            <person name="Hornburger P."/>
            <person name="Mueller R.-W."/>
            <person name="Bruemmer F."/>
            <person name="Labrenz M."/>
            <person name="Spormann A.M."/>
            <person name="Op Den Camp H."/>
            <person name="Overmann J."/>
            <person name="Amann R."/>
            <person name="Jetten M.S.M."/>
            <person name="Mascher T."/>
            <person name="Medema M.H."/>
            <person name="Devos D.P."/>
            <person name="Kaster A.-K."/>
            <person name="Ovreas L."/>
            <person name="Rohde M."/>
            <person name="Galperin M.Y."/>
            <person name="Jogler C."/>
        </authorList>
    </citation>
    <scope>NUCLEOTIDE SEQUENCE [LARGE SCALE GENOMIC DNA]</scope>
    <source>
        <strain evidence="2 3">LF1</strain>
    </source>
</reference>
<dbReference type="OrthoDB" id="9784574at2"/>
<dbReference type="Pfam" id="PF00535">
    <property type="entry name" value="Glycos_transf_2"/>
    <property type="match status" value="1"/>
</dbReference>
<dbReference type="GO" id="GO:0099621">
    <property type="term" value="F:undecaprenyl-phosphate 4-deoxy-4-formamido-L-arabinose transferase activity"/>
    <property type="evidence" value="ECO:0007669"/>
    <property type="project" value="UniProtKB-EC"/>
</dbReference>
<accession>A0A5B1CN31</accession>
<dbReference type="SUPFAM" id="SSF53448">
    <property type="entry name" value="Nucleotide-diphospho-sugar transferases"/>
    <property type="match status" value="1"/>
</dbReference>
<name>A0A5B1CN31_9BACT</name>
<dbReference type="CDD" id="cd06433">
    <property type="entry name" value="GT_2_WfgS_like"/>
    <property type="match status" value="1"/>
</dbReference>
<dbReference type="PANTHER" id="PTHR43685">
    <property type="entry name" value="GLYCOSYLTRANSFERASE"/>
    <property type="match status" value="1"/>
</dbReference>
<dbReference type="AlphaFoldDB" id="A0A5B1CN31"/>
<dbReference type="InterPro" id="IPR050834">
    <property type="entry name" value="Glycosyltransf_2"/>
</dbReference>
<dbReference type="PANTHER" id="PTHR43685:SF2">
    <property type="entry name" value="GLYCOSYLTRANSFERASE 2-LIKE DOMAIN-CONTAINING PROTEIN"/>
    <property type="match status" value="1"/>
</dbReference>
<comment type="caution">
    <text evidence="2">The sequence shown here is derived from an EMBL/GenBank/DDBJ whole genome shotgun (WGS) entry which is preliminary data.</text>
</comment>
<dbReference type="InterPro" id="IPR001173">
    <property type="entry name" value="Glyco_trans_2-like"/>
</dbReference>
<dbReference type="EC" id="2.4.2.53" evidence="2"/>
<gene>
    <name evidence="2" type="primary">arnC_2</name>
    <name evidence="2" type="ORF">LF1_35320</name>
</gene>
<dbReference type="Gene3D" id="3.90.550.10">
    <property type="entry name" value="Spore Coat Polysaccharide Biosynthesis Protein SpsA, Chain A"/>
    <property type="match status" value="1"/>
</dbReference>
<protein>
    <submittedName>
        <fullName evidence="2">Undecaprenyl-phosphate 4-deoxy-4-formamido-L-arabinose transferase</fullName>
        <ecNumber evidence="2">2.4.2.53</ecNumber>
    </submittedName>
</protein>
<dbReference type="RefSeq" id="WP_084422761.1">
    <property type="nucleotide sequence ID" value="NZ_LWSK01000071.1"/>
</dbReference>
<dbReference type="EMBL" id="VRLW01000001">
    <property type="protein sequence ID" value="KAA1260990.1"/>
    <property type="molecule type" value="Genomic_DNA"/>
</dbReference>
<keyword evidence="3" id="KW-1185">Reference proteome</keyword>
<sequence length="314" mass="36390">MTLPRFAIVTPSYNQAEFLEQTIRSVLHQEGRGTEFEIDYAVIDGGSTDGSAEVIRKYESELTFWCSEKDRGQTHAINKGFEQVSGDIHAYINSDDYYLPGAFQKVAKAVAENPDDDLFHGTCQKVDAEGRVFKTQRAQIERLDQHLNLWDYWLRPKENWNFIQPEVFWTSRLSKKIGNFDESLFYTMDYNYWLRGFDAGMTVRFIDAELAAFRVHEAQKTTQRDASIRELISNVEPYVADHDSRIEPATRAYILRQIQLTLCQITNADARPRQQIAALTELAASQPKLLQSKHFWKQFRRSGRRMFLPNRSAA</sequence>
<feature type="domain" description="Glycosyltransferase 2-like" evidence="1">
    <location>
        <begin position="8"/>
        <end position="136"/>
    </location>
</feature>
<dbReference type="InterPro" id="IPR029044">
    <property type="entry name" value="Nucleotide-diphossugar_trans"/>
</dbReference>
<proteinExistence type="predicted"/>
<keyword evidence="2" id="KW-0808">Transferase</keyword>